<feature type="compositionally biased region" description="Polar residues" evidence="9">
    <location>
        <begin position="427"/>
        <end position="449"/>
    </location>
</feature>
<evidence type="ECO:0000256" key="5">
    <source>
        <dbReference type="ARBA" id="ARBA00022777"/>
    </source>
</evidence>
<evidence type="ECO:0000256" key="4">
    <source>
        <dbReference type="ARBA" id="ARBA00022741"/>
    </source>
</evidence>
<keyword evidence="3" id="KW-0808">Transferase</keyword>
<evidence type="ECO:0000256" key="6">
    <source>
        <dbReference type="ARBA" id="ARBA00022840"/>
    </source>
</evidence>
<accession>A0A8S9YEC8</accession>
<feature type="region of interest" description="Disordered" evidence="9">
    <location>
        <begin position="425"/>
        <end position="449"/>
    </location>
</feature>
<feature type="region of interest" description="Disordered" evidence="9">
    <location>
        <begin position="835"/>
        <end position="880"/>
    </location>
</feature>
<dbReference type="GO" id="GO:0005524">
    <property type="term" value="F:ATP binding"/>
    <property type="evidence" value="ECO:0007669"/>
    <property type="project" value="UniProtKB-KW"/>
</dbReference>
<gene>
    <name evidence="10" type="ORF">EG68_05680</name>
</gene>
<dbReference type="PANTHER" id="PTHR48012">
    <property type="entry name" value="STERILE20-LIKE KINASE, ISOFORM B-RELATED"/>
    <property type="match status" value="1"/>
</dbReference>
<evidence type="ECO:0000313" key="11">
    <source>
        <dbReference type="Proteomes" id="UP000822476"/>
    </source>
</evidence>
<keyword evidence="5" id="KW-0418">Kinase</keyword>
<comment type="caution">
    <text evidence="10">The sequence shown here is derived from an EMBL/GenBank/DDBJ whole genome shotgun (WGS) entry which is preliminary data.</text>
</comment>
<evidence type="ECO:0008006" key="12">
    <source>
        <dbReference type="Google" id="ProtNLM"/>
    </source>
</evidence>
<proteinExistence type="inferred from homology"/>
<evidence type="ECO:0000256" key="2">
    <source>
        <dbReference type="ARBA" id="ARBA00022527"/>
    </source>
</evidence>
<keyword evidence="2" id="KW-0723">Serine/threonine-protein kinase</keyword>
<dbReference type="OrthoDB" id="6273453at2759"/>
<keyword evidence="6" id="KW-0067">ATP-binding</keyword>
<evidence type="ECO:0000256" key="9">
    <source>
        <dbReference type="SAM" id="MobiDB-lite"/>
    </source>
</evidence>
<dbReference type="InterPro" id="IPR050629">
    <property type="entry name" value="STE20/SPS1-PAK"/>
</dbReference>
<comment type="catalytic activity">
    <reaction evidence="8">
        <text>L-seryl-[protein] + ATP = O-phospho-L-seryl-[protein] + ADP + H(+)</text>
        <dbReference type="Rhea" id="RHEA:17989"/>
        <dbReference type="Rhea" id="RHEA-COMP:9863"/>
        <dbReference type="Rhea" id="RHEA-COMP:11604"/>
        <dbReference type="ChEBI" id="CHEBI:15378"/>
        <dbReference type="ChEBI" id="CHEBI:29999"/>
        <dbReference type="ChEBI" id="CHEBI:30616"/>
        <dbReference type="ChEBI" id="CHEBI:83421"/>
        <dbReference type="ChEBI" id="CHEBI:456216"/>
        <dbReference type="EC" id="2.7.11.1"/>
    </reaction>
</comment>
<feature type="region of interest" description="Disordered" evidence="9">
    <location>
        <begin position="968"/>
        <end position="1055"/>
    </location>
</feature>
<dbReference type="PANTHER" id="PTHR48012:SF10">
    <property type="entry name" value="FI20177P1"/>
    <property type="match status" value="1"/>
</dbReference>
<dbReference type="Proteomes" id="UP000822476">
    <property type="component" value="Unassembled WGS sequence"/>
</dbReference>
<sequence length="1304" mass="144068">MGTRIKHDGTGKSRGGTKSDLINFDQKNETVPLKQEASVRKSGGLFMSPNGVKVEVPPGASTGRRERIICAPVPSTARGLLGPWLGPNLRMASDIQLFYSPQNFRQPVAIFIPFSYAAARELAYPLEDDSSQVEKGRPKGDPTEGDSTLQSESFSARVPKGSGKGKTNTAMSAYFNQKSRKSPPLLDTRSVFLLSCKLGEEQWDTVENFTIIQPTVHHSHWPPDIKQLVVQSARWPDQSYAEVPAATTTATTTTAASVNTGSDSTYPAKRLSNTAARGRRNNIHPLKDSEPLNQIRRIQNYCGGVCITTEELNHCFLIVIGTKAENFQINRDGGLFRSPLLHPFLSVRIPKRSCLENVIGCFKTIDIRPNCMQAAAQFDSQLIEVEGCSDIYELDVQNVQLRRPATVRLPLPQWFVDRQSRSHDTWDQNSATVGSSEHQEPSAVSRTGASDGTFTYERPLMVLYQKNFRDFVESCLVKVSGNHPAAPELLRHPFIKRLRKDSILQQFIERYQRWKKSGSVGDLDSNTEDGDQLSPDIESFGIVWQAANTDDAREEVVRRKSRFQVSRKESATPEKCKVDNLYCRLGWSYLTVGIRGGPWSTMKQAVYFTKRTAFFESSILGRFVLIGARDPERTPASKLAHLMSRVEALTTAPPGALLVFLQVQPTCWKLMANIYPEERLSDVIQAQVAAGFIPLVQMAGGNIRRTTCLCNAVLQASEIIQLSKEAADLEPVNQFEAFTQALKNVKSPEPEAEPRDLMRHEPSLSILGVPPPPPLKRDIPALLTSSAYTQHHELLHETSCLVEIEPVLLEEPKFIKKCIEKAQIVTEMLKASAKRQGNASDDEDDDGLDVADSDSDDDGARRSSHSDTQTSTTYDGDDGEVDALTREAQEQVMKDQPLSAAAVNAELCRRLGNVVEKNKTSREYMFNSVHLFTGDLMGSTEFLQKLHDIYHVGTVEVWLASPQTLPQLASPKEQTKETKGRSGKANADVDDAPISSRSESSGVQRKVETPAASDGEGNTEDAKEQEEKLASAASQSAAEDDGRNDQNDLNYGTHNAIRWNPVESAASADGKSSLLPEMMNKPNKPLVVYNILVDPDVAMNYLRTPAGKNAISSVTPKKSSKRNSGQRGRSGQERQRNVSATNKIPTAFKSTFSESSESATLIPVSQTEDDIAVNSQLSLLDHMHMYSLASLISEPLKLAEALGLPEEELTRMQMMMTGKDSDRSPNQLVYEIIRTWKQCYLMHQLPLRCGSARDGDNSTSEADNAVRAPLNDLVDVFHSLGYFEAAELVGRITNSGLPQKQDIA</sequence>
<feature type="compositionally biased region" description="Acidic residues" evidence="9">
    <location>
        <begin position="840"/>
        <end position="857"/>
    </location>
</feature>
<evidence type="ECO:0000256" key="8">
    <source>
        <dbReference type="ARBA" id="ARBA00048679"/>
    </source>
</evidence>
<feature type="region of interest" description="Disordered" evidence="9">
    <location>
        <begin position="246"/>
        <end position="268"/>
    </location>
</feature>
<evidence type="ECO:0000256" key="1">
    <source>
        <dbReference type="ARBA" id="ARBA00008874"/>
    </source>
</evidence>
<feature type="compositionally biased region" description="Basic and acidic residues" evidence="9">
    <location>
        <begin position="1020"/>
        <end position="1029"/>
    </location>
</feature>
<comment type="similarity">
    <text evidence="1">Belongs to the protein kinase superfamily. STE Ser/Thr protein kinase family. STE20 subfamily.</text>
</comment>
<dbReference type="GO" id="GO:0005737">
    <property type="term" value="C:cytoplasm"/>
    <property type="evidence" value="ECO:0007669"/>
    <property type="project" value="TreeGrafter"/>
</dbReference>
<evidence type="ECO:0000313" key="10">
    <source>
        <dbReference type="EMBL" id="KAF7233503.1"/>
    </source>
</evidence>
<feature type="compositionally biased region" description="Polar residues" evidence="9">
    <location>
        <begin position="257"/>
        <end position="268"/>
    </location>
</feature>
<reference evidence="10" key="1">
    <citation type="submission" date="2019-07" db="EMBL/GenBank/DDBJ databases">
        <title>Annotation for the trematode Paragonimus miyazaki's.</title>
        <authorList>
            <person name="Choi Y.-J."/>
        </authorList>
    </citation>
    <scope>NUCLEOTIDE SEQUENCE</scope>
    <source>
        <strain evidence="10">Japan</strain>
    </source>
</reference>
<feature type="compositionally biased region" description="Basic and acidic residues" evidence="9">
    <location>
        <begin position="1"/>
        <end position="11"/>
    </location>
</feature>
<evidence type="ECO:0000256" key="3">
    <source>
        <dbReference type="ARBA" id="ARBA00022679"/>
    </source>
</evidence>
<keyword evidence="11" id="KW-1185">Reference proteome</keyword>
<name>A0A8S9YEC8_9TREM</name>
<evidence type="ECO:0000256" key="7">
    <source>
        <dbReference type="ARBA" id="ARBA00047899"/>
    </source>
</evidence>
<dbReference type="GO" id="GO:0004674">
    <property type="term" value="F:protein serine/threonine kinase activity"/>
    <property type="evidence" value="ECO:0007669"/>
    <property type="project" value="UniProtKB-KW"/>
</dbReference>
<protein>
    <recommendedName>
        <fullName evidence="12">Death domain-containing protein</fullName>
    </recommendedName>
</protein>
<keyword evidence="4" id="KW-0547">Nucleotide-binding</keyword>
<dbReference type="EMBL" id="JTDE01021028">
    <property type="protein sequence ID" value="KAF7233503.1"/>
    <property type="molecule type" value="Genomic_DNA"/>
</dbReference>
<feature type="compositionally biased region" description="Low complexity" evidence="9">
    <location>
        <begin position="246"/>
        <end position="256"/>
    </location>
</feature>
<feature type="region of interest" description="Disordered" evidence="9">
    <location>
        <begin position="1109"/>
        <end position="1144"/>
    </location>
</feature>
<organism evidence="10 11">
    <name type="scientific">Paragonimus skrjabini miyazakii</name>
    <dbReference type="NCBI Taxonomy" id="59628"/>
    <lineage>
        <taxon>Eukaryota</taxon>
        <taxon>Metazoa</taxon>
        <taxon>Spiralia</taxon>
        <taxon>Lophotrochozoa</taxon>
        <taxon>Platyhelminthes</taxon>
        <taxon>Trematoda</taxon>
        <taxon>Digenea</taxon>
        <taxon>Plagiorchiida</taxon>
        <taxon>Troglotremata</taxon>
        <taxon>Troglotrematidae</taxon>
        <taxon>Paragonimus</taxon>
    </lineage>
</organism>
<feature type="region of interest" description="Disordered" evidence="9">
    <location>
        <begin position="127"/>
        <end position="169"/>
    </location>
</feature>
<feature type="region of interest" description="Disordered" evidence="9">
    <location>
        <begin position="1"/>
        <end position="22"/>
    </location>
</feature>
<feature type="compositionally biased region" description="Polar residues" evidence="9">
    <location>
        <begin position="145"/>
        <end position="154"/>
    </location>
</feature>
<comment type="catalytic activity">
    <reaction evidence="7">
        <text>L-threonyl-[protein] + ATP = O-phospho-L-threonyl-[protein] + ADP + H(+)</text>
        <dbReference type="Rhea" id="RHEA:46608"/>
        <dbReference type="Rhea" id="RHEA-COMP:11060"/>
        <dbReference type="Rhea" id="RHEA-COMP:11605"/>
        <dbReference type="ChEBI" id="CHEBI:15378"/>
        <dbReference type="ChEBI" id="CHEBI:30013"/>
        <dbReference type="ChEBI" id="CHEBI:30616"/>
        <dbReference type="ChEBI" id="CHEBI:61977"/>
        <dbReference type="ChEBI" id="CHEBI:456216"/>
        <dbReference type="EC" id="2.7.11.1"/>
    </reaction>
</comment>
<feature type="compositionally biased region" description="Basic and acidic residues" evidence="9">
    <location>
        <begin position="132"/>
        <end position="142"/>
    </location>
</feature>